<evidence type="ECO:0000256" key="2">
    <source>
        <dbReference type="ARBA" id="ARBA00022679"/>
    </source>
</evidence>
<keyword evidence="2" id="KW-0808">Transferase</keyword>
<dbReference type="RefSeq" id="WP_011174577.1">
    <property type="nucleotide sequence ID" value="NC_005861.2"/>
</dbReference>
<dbReference type="EMBL" id="BX908798">
    <property type="protein sequence ID" value="CAF22751.1"/>
    <property type="molecule type" value="Genomic_DNA"/>
</dbReference>
<organism evidence="3 4">
    <name type="scientific">Protochlamydia amoebophila (strain UWE25)</name>
    <dbReference type="NCBI Taxonomy" id="264201"/>
    <lineage>
        <taxon>Bacteria</taxon>
        <taxon>Pseudomonadati</taxon>
        <taxon>Chlamydiota</taxon>
        <taxon>Chlamydiia</taxon>
        <taxon>Parachlamydiales</taxon>
        <taxon>Parachlamydiaceae</taxon>
        <taxon>Candidatus Protochlamydia</taxon>
    </lineage>
</organism>
<gene>
    <name evidence="3" type="ORF">PC_RS00135</name>
</gene>
<evidence type="ECO:0000313" key="3">
    <source>
        <dbReference type="EMBL" id="CAF22751.1"/>
    </source>
</evidence>
<keyword evidence="1" id="KW-0489">Methyltransferase</keyword>
<dbReference type="GO" id="GO:0032259">
    <property type="term" value="P:methylation"/>
    <property type="evidence" value="ECO:0007669"/>
    <property type="project" value="UniProtKB-KW"/>
</dbReference>
<dbReference type="InterPro" id="IPR029063">
    <property type="entry name" value="SAM-dependent_MTases_sf"/>
</dbReference>
<dbReference type="PANTHER" id="PTHR43648">
    <property type="entry name" value="ELECTRON TRANSFER FLAVOPROTEIN BETA SUBUNIT LYSINE METHYLTRANSFERASE"/>
    <property type="match status" value="1"/>
</dbReference>
<sequence>MKELYKITLKNDLTLEQAWEILEENAFELAYGEEEESRGILYLYLNSVNEVSAYFWIKEIEKVQLPKIDWESQWALYGLDFKNGSVHLSFDKFGRKAEPILLKPGPGFGDLSHPTTLLVLELMSQYLTTQSVIDIGSGSGVLTLAALALGASFAYGVDIDPAAIGHAQENAKFNQMESQCIFMLPEEFQFHSITVPLIVMNMIFSEQKIAWNALSSLHRLPGLRLISGIRQEERDVYFEQTKNWGWRLKEEKEKEGWLGFVFEC</sequence>
<accession>Q6MF98</accession>
<dbReference type="Gene3D" id="3.40.50.150">
    <property type="entry name" value="Vaccinia Virus protein VP39"/>
    <property type="match status" value="1"/>
</dbReference>
<dbReference type="Proteomes" id="UP000000529">
    <property type="component" value="Chromosome"/>
</dbReference>
<dbReference type="STRING" id="264201.pc0027"/>
<evidence type="ECO:0008006" key="5">
    <source>
        <dbReference type="Google" id="ProtNLM"/>
    </source>
</evidence>
<dbReference type="InterPro" id="IPR050078">
    <property type="entry name" value="Ribosomal_L11_MeTrfase_PrmA"/>
</dbReference>
<dbReference type="GO" id="GO:0008276">
    <property type="term" value="F:protein methyltransferase activity"/>
    <property type="evidence" value="ECO:0007669"/>
    <property type="project" value="TreeGrafter"/>
</dbReference>
<dbReference type="OrthoDB" id="21115at2"/>
<proteinExistence type="predicted"/>
<dbReference type="HOGENOM" id="CLU_089627_0_0_0"/>
<evidence type="ECO:0000313" key="4">
    <source>
        <dbReference type="Proteomes" id="UP000000529"/>
    </source>
</evidence>
<protein>
    <recommendedName>
        <fullName evidence="5">Ribosomal protein L11 methyltransferase</fullName>
    </recommendedName>
</protein>
<reference evidence="3 4" key="1">
    <citation type="journal article" date="2004" name="Science">
        <title>Illuminating the evolutionary history of chlamydiae.</title>
        <authorList>
            <person name="Horn M."/>
            <person name="Collingro A."/>
            <person name="Schmitz-Esser S."/>
            <person name="Beier C.L."/>
            <person name="Purkhold U."/>
            <person name="Fartmann B."/>
            <person name="Brandt P."/>
            <person name="Nyakatura G.J."/>
            <person name="Droege M."/>
            <person name="Frishman D."/>
            <person name="Rattei T."/>
            <person name="Mewes H."/>
            <person name="Wagner M."/>
        </authorList>
    </citation>
    <scope>NUCLEOTIDE SEQUENCE [LARGE SCALE GENOMIC DNA]</scope>
    <source>
        <strain evidence="3 4">UWE25</strain>
    </source>
</reference>
<name>Q6MF98_PARUW</name>
<dbReference type="AlphaFoldDB" id="Q6MF98"/>
<dbReference type="Pfam" id="PF06325">
    <property type="entry name" value="PrmA"/>
    <property type="match status" value="1"/>
</dbReference>
<dbReference type="eggNOG" id="COG2264">
    <property type="taxonomic scope" value="Bacteria"/>
</dbReference>
<dbReference type="KEGG" id="pcu:PC_RS00135"/>
<keyword evidence="4" id="KW-1185">Reference proteome</keyword>
<evidence type="ECO:0000256" key="1">
    <source>
        <dbReference type="ARBA" id="ARBA00022603"/>
    </source>
</evidence>
<dbReference type="SUPFAM" id="SSF53335">
    <property type="entry name" value="S-adenosyl-L-methionine-dependent methyltransferases"/>
    <property type="match status" value="1"/>
</dbReference>
<dbReference type="PANTHER" id="PTHR43648:SF1">
    <property type="entry name" value="ELECTRON TRANSFER FLAVOPROTEIN BETA SUBUNIT LYSINE METHYLTRANSFERASE"/>
    <property type="match status" value="1"/>
</dbReference>